<evidence type="ECO:0000313" key="2">
    <source>
        <dbReference type="EMBL" id="GID71834.1"/>
    </source>
</evidence>
<feature type="transmembrane region" description="Helical" evidence="1">
    <location>
        <begin position="45"/>
        <end position="65"/>
    </location>
</feature>
<protein>
    <recommendedName>
        <fullName evidence="4">Integral membrane protein</fullName>
    </recommendedName>
</protein>
<keyword evidence="1" id="KW-0812">Transmembrane</keyword>
<sequence>MRLLPVSYGSLLAVGGWLVFWWLAVPRHDICAMVYPAPAGCGADRVPVAALWTVVTAVLYGIVLFSAGRPRRRRPGTLALTGLTITAPCGYVSVLYA</sequence>
<dbReference type="EMBL" id="BOMI01000006">
    <property type="protein sequence ID" value="GID71834.1"/>
    <property type="molecule type" value="Genomic_DNA"/>
</dbReference>
<accession>A0ABQ3XVR9</accession>
<dbReference type="RefSeq" id="WP_203759810.1">
    <property type="nucleotide sequence ID" value="NZ_BAAABO010000004.1"/>
</dbReference>
<gene>
    <name evidence="2" type="ORF">Ade02nite_04750</name>
</gene>
<evidence type="ECO:0000256" key="1">
    <source>
        <dbReference type="SAM" id="Phobius"/>
    </source>
</evidence>
<proteinExistence type="predicted"/>
<keyword evidence="1" id="KW-0472">Membrane</keyword>
<comment type="caution">
    <text evidence="2">The sequence shown here is derived from an EMBL/GenBank/DDBJ whole genome shotgun (WGS) entry which is preliminary data.</text>
</comment>
<organism evidence="2 3">
    <name type="scientific">Paractinoplanes deccanensis</name>
    <dbReference type="NCBI Taxonomy" id="113561"/>
    <lineage>
        <taxon>Bacteria</taxon>
        <taxon>Bacillati</taxon>
        <taxon>Actinomycetota</taxon>
        <taxon>Actinomycetes</taxon>
        <taxon>Micromonosporales</taxon>
        <taxon>Micromonosporaceae</taxon>
        <taxon>Paractinoplanes</taxon>
    </lineage>
</organism>
<feature type="transmembrane region" description="Helical" evidence="1">
    <location>
        <begin position="7"/>
        <end position="25"/>
    </location>
</feature>
<reference evidence="2 3" key="1">
    <citation type="submission" date="2021-01" db="EMBL/GenBank/DDBJ databases">
        <title>Whole genome shotgun sequence of Actinoplanes deccanensis NBRC 13994.</title>
        <authorList>
            <person name="Komaki H."/>
            <person name="Tamura T."/>
        </authorList>
    </citation>
    <scope>NUCLEOTIDE SEQUENCE [LARGE SCALE GENOMIC DNA]</scope>
    <source>
        <strain evidence="2 3">NBRC 13994</strain>
    </source>
</reference>
<name>A0ABQ3XVR9_9ACTN</name>
<keyword evidence="3" id="KW-1185">Reference proteome</keyword>
<evidence type="ECO:0000313" key="3">
    <source>
        <dbReference type="Proteomes" id="UP000609879"/>
    </source>
</evidence>
<keyword evidence="1" id="KW-1133">Transmembrane helix</keyword>
<dbReference type="Proteomes" id="UP000609879">
    <property type="component" value="Unassembled WGS sequence"/>
</dbReference>
<evidence type="ECO:0008006" key="4">
    <source>
        <dbReference type="Google" id="ProtNLM"/>
    </source>
</evidence>